<dbReference type="Proteomes" id="UP000050490">
    <property type="component" value="Unassembled WGS sequence"/>
</dbReference>
<dbReference type="Proteomes" id="UP000272627">
    <property type="component" value="Unassembled WGS sequence"/>
</dbReference>
<evidence type="ECO:0000256" key="1">
    <source>
        <dbReference type="SAM" id="MobiDB-lite"/>
    </source>
</evidence>
<gene>
    <name evidence="2" type="ORF">ALO70_101405</name>
    <name evidence="4" type="ORF">ALQ39_101664</name>
    <name evidence="3" type="ORF">ALQ86_101489</name>
</gene>
<comment type="caution">
    <text evidence="2">The sequence shown here is derived from an EMBL/GenBank/DDBJ whole genome shotgun (WGS) entry which is preliminary data.</text>
</comment>
<dbReference type="EMBL" id="RBPV01000464">
    <property type="protein sequence ID" value="RMO50323.1"/>
    <property type="molecule type" value="Genomic_DNA"/>
</dbReference>
<feature type="region of interest" description="Disordered" evidence="1">
    <location>
        <begin position="1"/>
        <end position="37"/>
    </location>
</feature>
<dbReference type="PATRIC" id="fig|129137.4.peg.1462"/>
<dbReference type="Proteomes" id="UP000275613">
    <property type="component" value="Unassembled WGS sequence"/>
</dbReference>
<proteinExistence type="predicted"/>
<evidence type="ECO:0000313" key="2">
    <source>
        <dbReference type="EMBL" id="KPX38199.1"/>
    </source>
</evidence>
<evidence type="ECO:0000313" key="6">
    <source>
        <dbReference type="Proteomes" id="UP000272627"/>
    </source>
</evidence>
<accession>A0A0N8RKU9</accession>
<evidence type="ECO:0000313" key="4">
    <source>
        <dbReference type="EMBL" id="RMO50323.1"/>
    </source>
</evidence>
<sequence>MKREEEDSPVGAAVLPGGTRDRCFKPLRATENRKKSE</sequence>
<dbReference type="AlphaFoldDB" id="A0A0N8RKU9"/>
<name>A0A0N8RKU9_PSEA0</name>
<feature type="compositionally biased region" description="Basic and acidic residues" evidence="1">
    <location>
        <begin position="19"/>
        <end position="37"/>
    </location>
</feature>
<protein>
    <submittedName>
        <fullName evidence="2">Uncharacterized protein</fullName>
    </submittedName>
</protein>
<reference evidence="6 7" key="2">
    <citation type="submission" date="2018-08" db="EMBL/GenBank/DDBJ databases">
        <title>Recombination of ecologically and evolutionarily significant loci maintains genetic cohesion in the Pseudomonas syringae species complex.</title>
        <authorList>
            <person name="Dillon M."/>
            <person name="Thakur S."/>
            <person name="Almeida R.N.D."/>
            <person name="Weir B.S."/>
            <person name="Guttman D.S."/>
        </authorList>
    </citation>
    <scope>NUCLEOTIDE SEQUENCE [LARGE SCALE GENOMIC DNA]</scope>
    <source>
        <strain evidence="4 7">ICMP 4316</strain>
        <strain evidence="3 6">ICMP 8636</strain>
    </source>
</reference>
<dbReference type="EMBL" id="LJQI01000027">
    <property type="protein sequence ID" value="KPX38199.1"/>
    <property type="molecule type" value="Genomic_DNA"/>
</dbReference>
<evidence type="ECO:0000313" key="3">
    <source>
        <dbReference type="EMBL" id="RMM03147.1"/>
    </source>
</evidence>
<dbReference type="EMBL" id="RBOA01000074">
    <property type="protein sequence ID" value="RMM03147.1"/>
    <property type="molecule type" value="Genomic_DNA"/>
</dbReference>
<evidence type="ECO:0000313" key="5">
    <source>
        <dbReference type="Proteomes" id="UP000050490"/>
    </source>
</evidence>
<evidence type="ECO:0000313" key="7">
    <source>
        <dbReference type="Proteomes" id="UP000275613"/>
    </source>
</evidence>
<organism evidence="2 5">
    <name type="scientific">Pseudomonas amygdali pv. eriobotryae</name>
    <dbReference type="NCBI Taxonomy" id="129137"/>
    <lineage>
        <taxon>Bacteria</taxon>
        <taxon>Pseudomonadati</taxon>
        <taxon>Pseudomonadota</taxon>
        <taxon>Gammaproteobacteria</taxon>
        <taxon>Pseudomonadales</taxon>
        <taxon>Pseudomonadaceae</taxon>
        <taxon>Pseudomonas</taxon>
        <taxon>Pseudomonas amygdali</taxon>
    </lineage>
</organism>
<reference evidence="2 5" key="1">
    <citation type="submission" date="2015-09" db="EMBL/GenBank/DDBJ databases">
        <title>Genome announcement of multiple Pseudomonas syringae strains.</title>
        <authorList>
            <person name="Thakur S."/>
            <person name="Wang P.W."/>
            <person name="Gong Y."/>
            <person name="Weir B.S."/>
            <person name="Guttman D.S."/>
        </authorList>
    </citation>
    <scope>NUCLEOTIDE SEQUENCE [LARGE SCALE GENOMIC DNA]</scope>
    <source>
        <strain evidence="2 5">ICMP4455</strain>
    </source>
</reference>